<protein>
    <submittedName>
        <fullName evidence="3">TetR/AcrR family transcriptional regulator</fullName>
    </submittedName>
</protein>
<dbReference type="PANTHER" id="PTHR30055">
    <property type="entry name" value="HTH-TYPE TRANSCRIPTIONAL REGULATOR RUTR"/>
    <property type="match status" value="1"/>
</dbReference>
<dbReference type="GO" id="GO:0000976">
    <property type="term" value="F:transcription cis-regulatory region binding"/>
    <property type="evidence" value="ECO:0007669"/>
    <property type="project" value="TreeGrafter"/>
</dbReference>
<dbReference type="Gene3D" id="1.10.357.10">
    <property type="entry name" value="Tetracycline Repressor, domain 2"/>
    <property type="match status" value="1"/>
</dbReference>
<name>A0AAW7M217_9MICO</name>
<dbReference type="PANTHER" id="PTHR30055:SF226">
    <property type="entry name" value="HTH-TYPE TRANSCRIPTIONAL REGULATOR PKSA"/>
    <property type="match status" value="1"/>
</dbReference>
<dbReference type="Proteomes" id="UP001172737">
    <property type="component" value="Unassembled WGS sequence"/>
</dbReference>
<dbReference type="InterPro" id="IPR036271">
    <property type="entry name" value="Tet_transcr_reg_TetR-rel_C_sf"/>
</dbReference>
<keyword evidence="1" id="KW-0238">DNA-binding</keyword>
<evidence type="ECO:0000313" key="3">
    <source>
        <dbReference type="EMBL" id="MDN4487599.1"/>
    </source>
</evidence>
<dbReference type="RefSeq" id="WP_301118935.1">
    <property type="nucleotide sequence ID" value="NZ_JAUHPX010000003.1"/>
</dbReference>
<dbReference type="AlphaFoldDB" id="A0AAW7M217"/>
<keyword evidence="4" id="KW-1185">Reference proteome</keyword>
<evidence type="ECO:0000259" key="2">
    <source>
        <dbReference type="Pfam" id="PF13977"/>
    </source>
</evidence>
<dbReference type="GO" id="GO:0003700">
    <property type="term" value="F:DNA-binding transcription factor activity"/>
    <property type="evidence" value="ECO:0007669"/>
    <property type="project" value="TreeGrafter"/>
</dbReference>
<accession>A0AAW7M217</accession>
<dbReference type="SUPFAM" id="SSF46689">
    <property type="entry name" value="Homeodomain-like"/>
    <property type="match status" value="1"/>
</dbReference>
<dbReference type="Pfam" id="PF13977">
    <property type="entry name" value="TetR_C_6"/>
    <property type="match status" value="1"/>
</dbReference>
<reference evidence="3" key="1">
    <citation type="submission" date="2023-06" db="EMBL/GenBank/DDBJ databases">
        <title>Sysu t00039.</title>
        <authorList>
            <person name="Gao L."/>
            <person name="Fang B.-Z."/>
            <person name="Li W.-J."/>
        </authorList>
    </citation>
    <scope>NUCLEOTIDE SEQUENCE</scope>
    <source>
        <strain evidence="3">SYSU T00039</strain>
    </source>
</reference>
<dbReference type="EMBL" id="JAUHPX010000003">
    <property type="protein sequence ID" value="MDN4487599.1"/>
    <property type="molecule type" value="Genomic_DNA"/>
</dbReference>
<feature type="domain" description="BetI-type transcriptional repressor C-terminal" evidence="2">
    <location>
        <begin position="115"/>
        <end position="196"/>
    </location>
</feature>
<dbReference type="SUPFAM" id="SSF48498">
    <property type="entry name" value="Tetracyclin repressor-like, C-terminal domain"/>
    <property type="match status" value="1"/>
</dbReference>
<gene>
    <name evidence="3" type="ORF">QQX10_05380</name>
</gene>
<dbReference type="InterPro" id="IPR039538">
    <property type="entry name" value="BetI_C"/>
</dbReference>
<proteinExistence type="predicted"/>
<evidence type="ECO:0000313" key="4">
    <source>
        <dbReference type="Proteomes" id="UP001172737"/>
    </source>
</evidence>
<sequence>MSVDMQIPGPGGGPTDVSPVERRVLEAMLETISADGYHAGSFARVATRAGLTAAELEDLYPDERVLLVDAMRYRDALGAATMPDAHADGRGLLRGFLDIIRYNVATPGTVELFTMLSAAATSPEHPGHDYFRERYAWLRGMVEDALEELEQEGELRRRADPATVATQALALLDGLQVQWLLDRRAIDMERLMRAFFNQHLYRKLEPARPLRLARD</sequence>
<dbReference type="InterPro" id="IPR009057">
    <property type="entry name" value="Homeodomain-like_sf"/>
</dbReference>
<comment type="caution">
    <text evidence="3">The sequence shown here is derived from an EMBL/GenBank/DDBJ whole genome shotgun (WGS) entry which is preliminary data.</text>
</comment>
<organism evidence="3 4">
    <name type="scientific">Demequina lignilytica</name>
    <dbReference type="NCBI Taxonomy" id="3051663"/>
    <lineage>
        <taxon>Bacteria</taxon>
        <taxon>Bacillati</taxon>
        <taxon>Actinomycetota</taxon>
        <taxon>Actinomycetes</taxon>
        <taxon>Micrococcales</taxon>
        <taxon>Demequinaceae</taxon>
        <taxon>Demequina</taxon>
    </lineage>
</organism>
<evidence type="ECO:0000256" key="1">
    <source>
        <dbReference type="ARBA" id="ARBA00023125"/>
    </source>
</evidence>
<dbReference type="InterPro" id="IPR050109">
    <property type="entry name" value="HTH-type_TetR-like_transc_reg"/>
</dbReference>